<dbReference type="RefSeq" id="WP_313763918.1">
    <property type="nucleotide sequence ID" value="NZ_BAAAVH010000034.1"/>
</dbReference>
<feature type="region of interest" description="Disordered" evidence="1">
    <location>
        <begin position="1"/>
        <end position="74"/>
    </location>
</feature>
<comment type="caution">
    <text evidence="3">The sequence shown here is derived from an EMBL/GenBank/DDBJ whole genome shotgun (WGS) entry which is preliminary data.</text>
</comment>
<feature type="compositionally biased region" description="Low complexity" evidence="1">
    <location>
        <begin position="26"/>
        <end position="38"/>
    </location>
</feature>
<dbReference type="EMBL" id="JBHSOD010000006">
    <property type="protein sequence ID" value="MFC5884803.1"/>
    <property type="molecule type" value="Genomic_DNA"/>
</dbReference>
<protein>
    <submittedName>
        <fullName evidence="3">Uncharacterized protein</fullName>
    </submittedName>
</protein>
<feature type="compositionally biased region" description="Pro residues" evidence="1">
    <location>
        <begin position="39"/>
        <end position="67"/>
    </location>
</feature>
<name>A0ABW1ET64_9ACTN</name>
<evidence type="ECO:0000256" key="2">
    <source>
        <dbReference type="SAM" id="Phobius"/>
    </source>
</evidence>
<evidence type="ECO:0000313" key="4">
    <source>
        <dbReference type="Proteomes" id="UP001596067"/>
    </source>
</evidence>
<dbReference type="SUPFAM" id="SSF81995">
    <property type="entry name" value="beta-sandwich domain of Sec23/24"/>
    <property type="match status" value="1"/>
</dbReference>
<evidence type="ECO:0000256" key="1">
    <source>
        <dbReference type="SAM" id="MobiDB-lite"/>
    </source>
</evidence>
<keyword evidence="2" id="KW-0472">Membrane</keyword>
<organism evidence="3 4">
    <name type="scientific">Kitasatospora aburaviensis</name>
    <dbReference type="NCBI Taxonomy" id="67265"/>
    <lineage>
        <taxon>Bacteria</taxon>
        <taxon>Bacillati</taxon>
        <taxon>Actinomycetota</taxon>
        <taxon>Actinomycetes</taxon>
        <taxon>Kitasatosporales</taxon>
        <taxon>Streptomycetaceae</taxon>
        <taxon>Kitasatospora</taxon>
    </lineage>
</organism>
<keyword evidence="2" id="KW-1133">Transmembrane helix</keyword>
<dbReference type="Proteomes" id="UP001596067">
    <property type="component" value="Unassembled WGS sequence"/>
</dbReference>
<accession>A0ABW1ET64</accession>
<evidence type="ECO:0000313" key="3">
    <source>
        <dbReference type="EMBL" id="MFC5884803.1"/>
    </source>
</evidence>
<keyword evidence="4" id="KW-1185">Reference proteome</keyword>
<feature type="compositionally biased region" description="Pro residues" evidence="1">
    <location>
        <begin position="1"/>
        <end position="25"/>
    </location>
</feature>
<reference evidence="4" key="1">
    <citation type="journal article" date="2019" name="Int. J. Syst. Evol. Microbiol.">
        <title>The Global Catalogue of Microorganisms (GCM) 10K type strain sequencing project: providing services to taxonomists for standard genome sequencing and annotation.</title>
        <authorList>
            <consortium name="The Broad Institute Genomics Platform"/>
            <consortium name="The Broad Institute Genome Sequencing Center for Infectious Disease"/>
            <person name="Wu L."/>
            <person name="Ma J."/>
        </authorList>
    </citation>
    <scope>NUCLEOTIDE SEQUENCE [LARGE SCALE GENOMIC DNA]</scope>
    <source>
        <strain evidence="4">CGMCC 4.1469</strain>
    </source>
</reference>
<keyword evidence="2" id="KW-0812">Transmembrane</keyword>
<sequence length="194" mass="21010">MSAPPPYQNHPPQQPYGYAPPPPQPAYGQPPAYGQQPPYAQPPQPPQPQYAQPQPPYGAQPPAPQPLQRPRQRRSPLQAVLPIVIVLAVFGGGAWYVWKYNTDPNGGKAKAAATQSAQAAENKTHDPNVGDCVKIQDPQGSPVPTIVDCKSSEAQYKMADKLYGPDKSCGAAFDYGIKVDRSKGVDYTMCFKKV</sequence>
<proteinExistence type="predicted"/>
<feature type="transmembrane region" description="Helical" evidence="2">
    <location>
        <begin position="79"/>
        <end position="98"/>
    </location>
</feature>
<gene>
    <name evidence="3" type="ORF">ACFP0N_07405</name>
</gene>